<proteinExistence type="predicted"/>
<dbReference type="EMBL" id="JAHPRE010000001">
    <property type="protein sequence ID" value="MCU4395431.1"/>
    <property type="molecule type" value="Genomic_DNA"/>
</dbReference>
<evidence type="ECO:0000313" key="2">
    <source>
        <dbReference type="Proteomes" id="UP001208534"/>
    </source>
</evidence>
<organism evidence="1 2">
    <name type="scientific">Acinetobacter junii</name>
    <dbReference type="NCBI Taxonomy" id="40215"/>
    <lineage>
        <taxon>Bacteria</taxon>
        <taxon>Pseudomonadati</taxon>
        <taxon>Pseudomonadota</taxon>
        <taxon>Gammaproteobacteria</taxon>
        <taxon>Moraxellales</taxon>
        <taxon>Moraxellaceae</taxon>
        <taxon>Acinetobacter</taxon>
    </lineage>
</organism>
<sequence>MDKMVWPKYLVFGYTSRGHKLISETDFEVPIELVSLTDILPSQPSSWEYTLNCGTIDTYFAIWYTTPDLTQTRSGSVKSKVAIWPITHLFEQEEIDTVLNQLMGNNIINFSLSYDESLTTLNTLIDSKSVCLTNNFEQWPNIMSFLWKSLWPKARQNLSLHCVFKEQDTTALLNPILYCVLGNYELSWTDRFSKVESYSTQNKKNISEFLLNKQSEGFLFFKELIYDYNNLNELRIVEKIINNYQEYKKIQNIPNAIKLLRACLSTGKDKNPLIIKLAKETTDFINKNINNLDIDQLFTFANIPLSTEYSIDIYNWIITSISNNFNLEKIEIILRTATEEKSHKWWSEMVLAGFSHNINKTNNLVAEYLPLLSNPIISKIIENFLTDKKAFEVKLCDKSQFSEKNVTKNFLDFCKKNNWYHAHALAVGYLYDAQESLTQQLTFNNLQSLQTLVDAYPNSDIIYAIIGYEDISILKFVTSRILLDKQILNNIDLENYIWLKVWLNCLDIDNRIIPTKETKDYYILYILDKIISNSNPDKIFNKIIQTLYIDDEISNIILKYNNRAAIWSHIENPQKNLILNFVAEKILTLLAVKNISQLEPLLSQKIIHLAQQKSSLPLNTIIQLIQWQSINEEIAKHLLSHGDWQSQSNTVGMIINQNRWKSIAKDIYSSYRNGDKQFKETIPHIKALLSKSEKLKLKLFEARSFPTRNTIVSTSEINEIIIELCAELFGDRLKTIWLRVGGKTSDLVNHGTIYDQWVHAINTASQGKINKYPKSIVDILSHEFPRNEDVRNLIQLLDVC</sequence>
<dbReference type="AlphaFoldDB" id="A0AAW5R799"/>
<dbReference type="RefSeq" id="WP_151711552.1">
    <property type="nucleotide sequence ID" value="NZ_BKFZ01000062.1"/>
</dbReference>
<reference evidence="1" key="1">
    <citation type="submission" date="2021-06" db="EMBL/GenBank/DDBJ databases">
        <title>Propagation of a rapidly emergent carbapenem-resistant Acinetobacter baumannii lineage by various extra-hospital transmission networks.</title>
        <authorList>
            <person name="Calix J."/>
        </authorList>
    </citation>
    <scope>NUCLEOTIDE SEQUENCE</scope>
    <source>
        <strain evidence="1">WU_MDCI_Aw63</strain>
    </source>
</reference>
<evidence type="ECO:0000313" key="1">
    <source>
        <dbReference type="EMBL" id="MCU4395431.1"/>
    </source>
</evidence>
<protein>
    <submittedName>
        <fullName evidence="1">Uncharacterized protein</fullName>
    </submittedName>
</protein>
<dbReference type="Pfam" id="PF20012">
    <property type="entry name" value="GAP1-N1"/>
    <property type="match status" value="1"/>
</dbReference>
<comment type="caution">
    <text evidence="1">The sequence shown here is derived from an EMBL/GenBank/DDBJ whole genome shotgun (WGS) entry which is preliminary data.</text>
</comment>
<gene>
    <name evidence="1" type="ORF">KTH64_00235</name>
</gene>
<dbReference type="Proteomes" id="UP001208534">
    <property type="component" value="Unassembled WGS sequence"/>
</dbReference>
<name>A0AAW5R799_ACIJU</name>
<accession>A0AAW5R799</accession>